<name>A0A9P5TLM3_GYMJU</name>
<dbReference type="AlphaFoldDB" id="A0A9P5TLM3"/>
<proteinExistence type="predicted"/>
<evidence type="ECO:0000313" key="1">
    <source>
        <dbReference type="EMBL" id="KAF8890024.1"/>
    </source>
</evidence>
<evidence type="ECO:0000313" key="2">
    <source>
        <dbReference type="Proteomes" id="UP000724874"/>
    </source>
</evidence>
<organism evidence="1 2">
    <name type="scientific">Gymnopilus junonius</name>
    <name type="common">Spectacular rustgill mushroom</name>
    <name type="synonym">Gymnopilus spectabilis subsp. junonius</name>
    <dbReference type="NCBI Taxonomy" id="109634"/>
    <lineage>
        <taxon>Eukaryota</taxon>
        <taxon>Fungi</taxon>
        <taxon>Dikarya</taxon>
        <taxon>Basidiomycota</taxon>
        <taxon>Agaricomycotina</taxon>
        <taxon>Agaricomycetes</taxon>
        <taxon>Agaricomycetidae</taxon>
        <taxon>Agaricales</taxon>
        <taxon>Agaricineae</taxon>
        <taxon>Hymenogastraceae</taxon>
        <taxon>Gymnopilus</taxon>
    </lineage>
</organism>
<comment type="caution">
    <text evidence="1">The sequence shown here is derived from an EMBL/GenBank/DDBJ whole genome shotgun (WGS) entry which is preliminary data.</text>
</comment>
<dbReference type="Proteomes" id="UP000724874">
    <property type="component" value="Unassembled WGS sequence"/>
</dbReference>
<keyword evidence="2" id="KW-1185">Reference proteome</keyword>
<dbReference type="EMBL" id="JADNYJ010000077">
    <property type="protein sequence ID" value="KAF8890024.1"/>
    <property type="molecule type" value="Genomic_DNA"/>
</dbReference>
<reference evidence="1" key="1">
    <citation type="submission" date="2020-11" db="EMBL/GenBank/DDBJ databases">
        <authorList>
            <consortium name="DOE Joint Genome Institute"/>
            <person name="Ahrendt S."/>
            <person name="Riley R."/>
            <person name="Andreopoulos W."/>
            <person name="LaButti K."/>
            <person name="Pangilinan J."/>
            <person name="Ruiz-duenas F.J."/>
            <person name="Barrasa J.M."/>
            <person name="Sanchez-Garcia M."/>
            <person name="Camarero S."/>
            <person name="Miyauchi S."/>
            <person name="Serrano A."/>
            <person name="Linde D."/>
            <person name="Babiker R."/>
            <person name="Drula E."/>
            <person name="Ayuso-Fernandez I."/>
            <person name="Pacheco R."/>
            <person name="Padilla G."/>
            <person name="Ferreira P."/>
            <person name="Barriuso J."/>
            <person name="Kellner H."/>
            <person name="Castanera R."/>
            <person name="Alfaro M."/>
            <person name="Ramirez L."/>
            <person name="Pisabarro A.G."/>
            <person name="Kuo A."/>
            <person name="Tritt A."/>
            <person name="Lipzen A."/>
            <person name="He G."/>
            <person name="Yan M."/>
            <person name="Ng V."/>
            <person name="Cullen D."/>
            <person name="Martin F."/>
            <person name="Rosso M.-N."/>
            <person name="Henrissat B."/>
            <person name="Hibbett D."/>
            <person name="Martinez A.T."/>
            <person name="Grigoriev I.V."/>
        </authorList>
    </citation>
    <scope>NUCLEOTIDE SEQUENCE</scope>
    <source>
        <strain evidence="1">AH 44721</strain>
    </source>
</reference>
<protein>
    <submittedName>
        <fullName evidence="1">Uncharacterized protein</fullName>
    </submittedName>
</protein>
<gene>
    <name evidence="1" type="ORF">CPB84DRAFT_1785217</name>
</gene>
<dbReference type="OrthoDB" id="2145593at2759"/>
<accession>A0A9P5TLM3</accession>
<sequence length="77" mass="8678">MTPRTVENEKRIHVHAVVSLHESVEQVLNKLGIAGRFVFPGGNNVIGDPDFSWVDLGHQHPHPKLVVEYKRGGWQIC</sequence>